<comment type="catalytic activity">
    <reaction evidence="1">
        <text>ATP + protein L-histidine = ADP + protein N-phospho-L-histidine.</text>
        <dbReference type="EC" id="2.7.13.3"/>
    </reaction>
</comment>
<dbReference type="PRINTS" id="PR00344">
    <property type="entry name" value="BCTRLSENSOR"/>
</dbReference>
<keyword evidence="7" id="KW-0808">Transferase</keyword>
<evidence type="ECO:0000256" key="3">
    <source>
        <dbReference type="SAM" id="Coils"/>
    </source>
</evidence>
<gene>
    <name evidence="7" type="ORF">C7S18_21090</name>
</gene>
<feature type="transmembrane region" description="Helical" evidence="4">
    <location>
        <begin position="115"/>
        <end position="131"/>
    </location>
</feature>
<reference evidence="7 8" key="1">
    <citation type="submission" date="2018-03" db="EMBL/GenBank/DDBJ databases">
        <title>Ahniella affigens gen. nov., sp. nov., a gammaproteobacterium isolated from sandy soil near a stream.</title>
        <authorList>
            <person name="Ko Y."/>
            <person name="Kim J.-H."/>
        </authorList>
    </citation>
    <scope>NUCLEOTIDE SEQUENCE [LARGE SCALE GENOMIC DNA]</scope>
    <source>
        <strain evidence="7 8">D13</strain>
    </source>
</reference>
<evidence type="ECO:0000256" key="2">
    <source>
        <dbReference type="ARBA" id="ARBA00012438"/>
    </source>
</evidence>
<evidence type="ECO:0000259" key="5">
    <source>
        <dbReference type="Pfam" id="PF02518"/>
    </source>
</evidence>
<feature type="transmembrane region" description="Helical" evidence="4">
    <location>
        <begin position="83"/>
        <end position="103"/>
    </location>
</feature>
<dbReference type="InterPro" id="IPR050640">
    <property type="entry name" value="Bact_2-comp_sensor_kinase"/>
</dbReference>
<proteinExistence type="predicted"/>
<dbReference type="EMBL" id="CP027860">
    <property type="protein sequence ID" value="AVP99514.1"/>
    <property type="molecule type" value="Genomic_DNA"/>
</dbReference>
<feature type="transmembrane region" description="Helical" evidence="4">
    <location>
        <begin position="51"/>
        <end position="71"/>
    </location>
</feature>
<feature type="domain" description="Histidine kinase/HSP90-like ATPase" evidence="5">
    <location>
        <begin position="320"/>
        <end position="411"/>
    </location>
</feature>
<accession>A0A2P1PXI1</accession>
<organism evidence="7 8">
    <name type="scientific">Ahniella affigens</name>
    <dbReference type="NCBI Taxonomy" id="2021234"/>
    <lineage>
        <taxon>Bacteria</taxon>
        <taxon>Pseudomonadati</taxon>
        <taxon>Pseudomonadota</taxon>
        <taxon>Gammaproteobacteria</taxon>
        <taxon>Lysobacterales</taxon>
        <taxon>Rhodanobacteraceae</taxon>
        <taxon>Ahniella</taxon>
    </lineage>
</organism>
<dbReference type="OrthoDB" id="2514702at2"/>
<protein>
    <recommendedName>
        <fullName evidence="2">histidine kinase</fullName>
        <ecNumber evidence="2">2.7.13.3</ecNumber>
    </recommendedName>
</protein>
<feature type="transmembrane region" description="Helical" evidence="4">
    <location>
        <begin position="175"/>
        <end position="195"/>
    </location>
</feature>
<dbReference type="Proteomes" id="UP000241074">
    <property type="component" value="Chromosome"/>
</dbReference>
<evidence type="ECO:0000256" key="4">
    <source>
        <dbReference type="SAM" id="Phobius"/>
    </source>
</evidence>
<dbReference type="AlphaFoldDB" id="A0A2P1PXI1"/>
<dbReference type="InterPro" id="IPR003594">
    <property type="entry name" value="HATPase_dom"/>
</dbReference>
<reference evidence="7 8" key="2">
    <citation type="submission" date="2018-03" db="EMBL/GenBank/DDBJ databases">
        <authorList>
            <person name="Keele B.F."/>
        </authorList>
    </citation>
    <scope>NUCLEOTIDE SEQUENCE [LARGE SCALE GENOMIC DNA]</scope>
    <source>
        <strain evidence="7 8">D13</strain>
    </source>
</reference>
<dbReference type="InterPro" id="IPR004358">
    <property type="entry name" value="Sig_transdc_His_kin-like_C"/>
</dbReference>
<keyword evidence="4" id="KW-0812">Transmembrane</keyword>
<evidence type="ECO:0000313" key="8">
    <source>
        <dbReference type="Proteomes" id="UP000241074"/>
    </source>
</evidence>
<name>A0A2P1PXI1_9GAMM</name>
<dbReference type="PANTHER" id="PTHR34220:SF9">
    <property type="entry name" value="SIGNAL TRANSDUCTION HISTIDINE KINASE INTERNAL REGION DOMAIN-CONTAINING PROTEIN"/>
    <property type="match status" value="1"/>
</dbReference>
<keyword evidence="7" id="KW-0418">Kinase</keyword>
<feature type="coiled-coil region" evidence="3">
    <location>
        <begin position="200"/>
        <end position="227"/>
    </location>
</feature>
<dbReference type="EC" id="2.7.13.3" evidence="2"/>
<dbReference type="KEGG" id="xba:C7S18_21090"/>
<keyword evidence="4" id="KW-0472">Membrane</keyword>
<sequence length="412" mass="45349">MHVPGLDPEPPTLIDLEQPLPGERIRGDTPRFFEYHRYPAFSKHWLKGRTIIFGIILLGFTLMAFAGNQMILKDLALSVKLALLFFFGFLSFSMLGPALATAIRYRRWSLRSERALVLTALLFGLVMSGLIDTQISGHIQQETEHKLRAAGIIDSKPVEAIKKQEKTPLVMALKLLSAAMIYGLFGGGIAVFTYWGEPRRRKAHAEAEVMRANKAESEQRLSLLQSQVEPHFLFNTLAAVRASLRTQPADAEAMLDALIDYLRATIPKIRSQGQHDSTLGDQLDLVGHYLRLMQLRMGHRLSVQIAADATLRQRAFPPLLLLSLVENAIKHGLEPKPGPVSVRVVASETATSLVIEVIDDGVGLGATAMGSGVGLQNLREHLKARFGDRAGFELVSSASGGTVARMHLPRES</sequence>
<dbReference type="Pfam" id="PF02518">
    <property type="entry name" value="HATPase_c"/>
    <property type="match status" value="1"/>
</dbReference>
<dbReference type="InterPro" id="IPR010559">
    <property type="entry name" value="Sig_transdc_His_kin_internal"/>
</dbReference>
<dbReference type="InterPro" id="IPR036890">
    <property type="entry name" value="HATPase_C_sf"/>
</dbReference>
<evidence type="ECO:0000313" key="7">
    <source>
        <dbReference type="EMBL" id="AVP99514.1"/>
    </source>
</evidence>
<dbReference type="GO" id="GO:0016020">
    <property type="term" value="C:membrane"/>
    <property type="evidence" value="ECO:0007669"/>
    <property type="project" value="InterPro"/>
</dbReference>
<keyword evidence="4" id="KW-1133">Transmembrane helix</keyword>
<dbReference type="Gene3D" id="3.30.565.10">
    <property type="entry name" value="Histidine kinase-like ATPase, C-terminal domain"/>
    <property type="match status" value="1"/>
</dbReference>
<dbReference type="SUPFAM" id="SSF55874">
    <property type="entry name" value="ATPase domain of HSP90 chaperone/DNA topoisomerase II/histidine kinase"/>
    <property type="match status" value="1"/>
</dbReference>
<evidence type="ECO:0000259" key="6">
    <source>
        <dbReference type="Pfam" id="PF06580"/>
    </source>
</evidence>
<keyword evidence="8" id="KW-1185">Reference proteome</keyword>
<dbReference type="Pfam" id="PF06580">
    <property type="entry name" value="His_kinase"/>
    <property type="match status" value="1"/>
</dbReference>
<evidence type="ECO:0000256" key="1">
    <source>
        <dbReference type="ARBA" id="ARBA00000085"/>
    </source>
</evidence>
<dbReference type="PANTHER" id="PTHR34220">
    <property type="entry name" value="SENSOR HISTIDINE KINASE YPDA"/>
    <property type="match status" value="1"/>
</dbReference>
<keyword evidence="3" id="KW-0175">Coiled coil</keyword>
<dbReference type="GO" id="GO:0000155">
    <property type="term" value="F:phosphorelay sensor kinase activity"/>
    <property type="evidence" value="ECO:0007669"/>
    <property type="project" value="InterPro"/>
</dbReference>
<dbReference type="RefSeq" id="WP_106893431.1">
    <property type="nucleotide sequence ID" value="NZ_CP027860.1"/>
</dbReference>
<feature type="domain" description="Signal transduction histidine kinase internal region" evidence="6">
    <location>
        <begin position="220"/>
        <end position="301"/>
    </location>
</feature>